<dbReference type="OrthoDB" id="9790995at2"/>
<sequence length="358" mass="39833">MYPKNFWYVGAMKHEVGRQLLARTLLEQPVVFFRRNDGSVAALADRCSHRRVSLSLGRLIGDEVQCGYHGLTFAGDGSCTSIPGQSRVPPSACVRSYPVVERDGFVWIWPGDPALANETLVPDYAEICSSGRYVGRPAEALLVEAPFLFNIENVLDLSHVTYAHPETVGTPEVALTRPTVDVSEAKVQVTRNWDKASTGPSFKNLFGWDFVKNSQRISFWPGANMLLEIEVEPVGNNDPTQIKRLRVPGPCTPSTSTTHFKFSALYRDFLPDNEALTVGMFEQFRKTVMEDKVLMENQQRNWALDGVEVIRRIEPSSSGGMMDIAVDHAPLAARRWLQRLAMAERSAPEIKAPGVLQG</sequence>
<keyword evidence="1" id="KW-0001">2Fe-2S</keyword>
<dbReference type="Gene3D" id="2.102.10.10">
    <property type="entry name" value="Rieske [2Fe-2S] iron-sulphur domain"/>
    <property type="match status" value="1"/>
</dbReference>
<name>A0A1M6YWL5_9BURK</name>
<dbReference type="Proteomes" id="UP000184395">
    <property type="component" value="Unassembled WGS sequence"/>
</dbReference>
<keyword evidence="2" id="KW-0479">Metal-binding</keyword>
<evidence type="ECO:0000313" key="7">
    <source>
        <dbReference type="EMBL" id="SHL22587.1"/>
    </source>
</evidence>
<reference evidence="7 8" key="1">
    <citation type="submission" date="2016-11" db="EMBL/GenBank/DDBJ databases">
        <authorList>
            <person name="Jaros S."/>
            <person name="Januszkiewicz K."/>
            <person name="Wedrychowicz H."/>
        </authorList>
    </citation>
    <scope>NUCLEOTIDE SEQUENCE [LARGE SCALE GENOMIC DNA]</scope>
    <source>
        <strain evidence="7 8">LMG 20594</strain>
    </source>
</reference>
<dbReference type="SMR" id="A0A1M6YWL5"/>
<dbReference type="SUPFAM" id="SSF50022">
    <property type="entry name" value="ISP domain"/>
    <property type="match status" value="1"/>
</dbReference>
<dbReference type="InterPro" id="IPR017941">
    <property type="entry name" value="Rieske_2Fe-2S"/>
</dbReference>
<evidence type="ECO:0000256" key="1">
    <source>
        <dbReference type="ARBA" id="ARBA00022714"/>
    </source>
</evidence>
<keyword evidence="5" id="KW-0411">Iron-sulfur</keyword>
<keyword evidence="4" id="KW-0408">Iron</keyword>
<evidence type="ECO:0000256" key="3">
    <source>
        <dbReference type="ARBA" id="ARBA00023002"/>
    </source>
</evidence>
<keyword evidence="7" id="KW-0503">Monooxygenase</keyword>
<dbReference type="GO" id="GO:0004497">
    <property type="term" value="F:monooxygenase activity"/>
    <property type="evidence" value="ECO:0007669"/>
    <property type="project" value="UniProtKB-KW"/>
</dbReference>
<dbReference type="GO" id="GO:0032259">
    <property type="term" value="P:methylation"/>
    <property type="evidence" value="ECO:0007669"/>
    <property type="project" value="UniProtKB-KW"/>
</dbReference>
<evidence type="ECO:0000313" key="8">
    <source>
        <dbReference type="Proteomes" id="UP000184395"/>
    </source>
</evidence>
<accession>A0A1M6YWL5</accession>
<feature type="domain" description="Rieske" evidence="6">
    <location>
        <begin position="7"/>
        <end position="108"/>
    </location>
</feature>
<dbReference type="GO" id="GO:0051537">
    <property type="term" value="F:2 iron, 2 sulfur cluster binding"/>
    <property type="evidence" value="ECO:0007669"/>
    <property type="project" value="UniProtKB-KW"/>
</dbReference>
<keyword evidence="3" id="KW-0560">Oxidoreductase</keyword>
<keyword evidence="7" id="KW-0489">Methyltransferase</keyword>
<dbReference type="InterPro" id="IPR044043">
    <property type="entry name" value="VanA_C_cat"/>
</dbReference>
<dbReference type="GO" id="GO:0008168">
    <property type="term" value="F:methyltransferase activity"/>
    <property type="evidence" value="ECO:0007669"/>
    <property type="project" value="UniProtKB-KW"/>
</dbReference>
<dbReference type="InterPro" id="IPR050584">
    <property type="entry name" value="Cholesterol_7-desaturase"/>
</dbReference>
<dbReference type="Pfam" id="PF19112">
    <property type="entry name" value="VanA_C"/>
    <property type="match status" value="1"/>
</dbReference>
<dbReference type="EMBL" id="FRAB01000080">
    <property type="protein sequence ID" value="SHL22587.1"/>
    <property type="molecule type" value="Genomic_DNA"/>
</dbReference>
<dbReference type="AlphaFoldDB" id="A0A1M6YWL5"/>
<organism evidence="7 8">
    <name type="scientific">Paraburkholderia terricola</name>
    <dbReference type="NCBI Taxonomy" id="169427"/>
    <lineage>
        <taxon>Bacteria</taxon>
        <taxon>Pseudomonadati</taxon>
        <taxon>Pseudomonadota</taxon>
        <taxon>Betaproteobacteria</taxon>
        <taxon>Burkholderiales</taxon>
        <taxon>Burkholderiaceae</taxon>
        <taxon>Paraburkholderia</taxon>
    </lineage>
</organism>
<dbReference type="PROSITE" id="PS51296">
    <property type="entry name" value="RIESKE"/>
    <property type="match status" value="1"/>
</dbReference>
<dbReference type="GeneID" id="55536825"/>
<dbReference type="Pfam" id="PF00355">
    <property type="entry name" value="Rieske"/>
    <property type="match status" value="1"/>
</dbReference>
<proteinExistence type="predicted"/>
<evidence type="ECO:0000256" key="2">
    <source>
        <dbReference type="ARBA" id="ARBA00022723"/>
    </source>
</evidence>
<dbReference type="RefSeq" id="WP_011178402.1">
    <property type="nucleotide sequence ID" value="NZ_CADFGY010000030.1"/>
</dbReference>
<keyword evidence="7" id="KW-0808">Transferase</keyword>
<dbReference type="STRING" id="169427.SAMN05192548_10809"/>
<dbReference type="PANTHER" id="PTHR21266">
    <property type="entry name" value="IRON-SULFUR DOMAIN CONTAINING PROTEIN"/>
    <property type="match status" value="1"/>
</dbReference>
<dbReference type="Gene3D" id="3.90.380.10">
    <property type="entry name" value="Naphthalene 1,2-dioxygenase Alpha Subunit, Chain A, domain 1"/>
    <property type="match status" value="1"/>
</dbReference>
<evidence type="ECO:0000259" key="6">
    <source>
        <dbReference type="PROSITE" id="PS51296"/>
    </source>
</evidence>
<dbReference type="SUPFAM" id="SSF55961">
    <property type="entry name" value="Bet v1-like"/>
    <property type="match status" value="1"/>
</dbReference>
<evidence type="ECO:0000256" key="4">
    <source>
        <dbReference type="ARBA" id="ARBA00023004"/>
    </source>
</evidence>
<evidence type="ECO:0000256" key="5">
    <source>
        <dbReference type="ARBA" id="ARBA00023014"/>
    </source>
</evidence>
<protein>
    <submittedName>
        <fullName evidence="7">Vanillate O-demethylase monooxygenase subunit</fullName>
    </submittedName>
</protein>
<dbReference type="GO" id="GO:0046872">
    <property type="term" value="F:metal ion binding"/>
    <property type="evidence" value="ECO:0007669"/>
    <property type="project" value="UniProtKB-KW"/>
</dbReference>
<dbReference type="InterPro" id="IPR036922">
    <property type="entry name" value="Rieske_2Fe-2S_sf"/>
</dbReference>
<dbReference type="PANTHER" id="PTHR21266:SF60">
    <property type="entry name" value="3-KETOSTEROID-9-ALPHA-MONOOXYGENASE, OXYGENASE COMPONENT"/>
    <property type="match status" value="1"/>
</dbReference>
<gene>
    <name evidence="7" type="ORF">SAMN05192548_10809</name>
</gene>